<feature type="short sequence motif" description="DGA/G" evidence="1">
    <location>
        <begin position="160"/>
        <end position="162"/>
    </location>
</feature>
<keyword evidence="4" id="KW-1185">Reference proteome</keyword>
<evidence type="ECO:0000313" key="4">
    <source>
        <dbReference type="Proteomes" id="UP001595848"/>
    </source>
</evidence>
<feature type="active site" description="Proton acceptor" evidence="1">
    <location>
        <position position="160"/>
    </location>
</feature>
<feature type="short sequence motif" description="GXSXG" evidence="1">
    <location>
        <begin position="37"/>
        <end position="41"/>
    </location>
</feature>
<evidence type="ECO:0000313" key="3">
    <source>
        <dbReference type="EMBL" id="MFC4200609.1"/>
    </source>
</evidence>
<dbReference type="Pfam" id="PF01734">
    <property type="entry name" value="Patatin"/>
    <property type="match status" value="1"/>
</dbReference>
<reference evidence="4" key="1">
    <citation type="journal article" date="2019" name="Int. J. Syst. Evol. Microbiol.">
        <title>The Global Catalogue of Microorganisms (GCM) 10K type strain sequencing project: providing services to taxonomists for standard genome sequencing and annotation.</title>
        <authorList>
            <consortium name="The Broad Institute Genomics Platform"/>
            <consortium name="The Broad Institute Genome Sequencing Center for Infectious Disease"/>
            <person name="Wu L."/>
            <person name="Ma J."/>
        </authorList>
    </citation>
    <scope>NUCLEOTIDE SEQUENCE [LARGE SCALE GENOMIC DNA]</scope>
    <source>
        <strain evidence="4">LMG 24813</strain>
    </source>
</reference>
<feature type="domain" description="PNPLA" evidence="2">
    <location>
        <begin position="6"/>
        <end position="173"/>
    </location>
</feature>
<evidence type="ECO:0000256" key="1">
    <source>
        <dbReference type="PROSITE-ProRule" id="PRU01161"/>
    </source>
</evidence>
<keyword evidence="1" id="KW-0443">Lipid metabolism</keyword>
<dbReference type="Proteomes" id="UP001595848">
    <property type="component" value="Unassembled WGS sequence"/>
</dbReference>
<sequence>MKPLRVALSGCGFRLPAHVGALQAIQDGRRRIIELAGTSGGAIVAALYACGMSLVEMRQICLEMDWSPMMGLSCGSILSGRGLSSGNRMLSFLMDCTRGKTFAQVSIDLRIIAADLMTEREFVFDRQNTPDVPVALAARASASIPIVYEAVRYDGHVLVDGGTTDNMPASNLIVDDVPRFGVYLDTGTTPLAPGRSRIWDLGPRIIDLMLSSNELTHMTLDQDTGAQIVHVPTGYASSFDRRMPRGTRLRLYKDGKDAVAKALAA</sequence>
<proteinExistence type="predicted"/>
<gene>
    <name evidence="3" type="ORF">ACFOY1_06570</name>
</gene>
<dbReference type="RefSeq" id="WP_217964153.1">
    <property type="nucleotide sequence ID" value="NZ_JAHTBN010000003.1"/>
</dbReference>
<dbReference type="EMBL" id="JBHSBV010000002">
    <property type="protein sequence ID" value="MFC4200609.1"/>
    <property type="molecule type" value="Genomic_DNA"/>
</dbReference>
<dbReference type="CDD" id="cd07207">
    <property type="entry name" value="Pat_ExoU_VipD_like"/>
    <property type="match status" value="1"/>
</dbReference>
<dbReference type="InterPro" id="IPR002641">
    <property type="entry name" value="PNPLA_dom"/>
</dbReference>
<dbReference type="PROSITE" id="PS51635">
    <property type="entry name" value="PNPLA"/>
    <property type="match status" value="1"/>
</dbReference>
<dbReference type="PANTHER" id="PTHR46394">
    <property type="entry name" value="ANNEXIN"/>
    <property type="match status" value="1"/>
</dbReference>
<accession>A0ABV8NVX1</accession>
<dbReference type="InterPro" id="IPR052580">
    <property type="entry name" value="Lipid_Hydrolase"/>
</dbReference>
<dbReference type="PANTHER" id="PTHR46394:SF1">
    <property type="entry name" value="PNPLA DOMAIN-CONTAINING PROTEIN"/>
    <property type="match status" value="1"/>
</dbReference>
<comment type="caution">
    <text evidence="3">The sequence shown here is derived from an EMBL/GenBank/DDBJ whole genome shotgun (WGS) entry which is preliminary data.</text>
</comment>
<name>A0ABV8NVX1_9BURK</name>
<keyword evidence="1" id="KW-0378">Hydrolase</keyword>
<organism evidence="3 4">
    <name type="scientific">Candidimonas humi</name>
    <dbReference type="NCBI Taxonomy" id="683355"/>
    <lineage>
        <taxon>Bacteria</taxon>
        <taxon>Pseudomonadati</taxon>
        <taxon>Pseudomonadota</taxon>
        <taxon>Betaproteobacteria</taxon>
        <taxon>Burkholderiales</taxon>
        <taxon>Alcaligenaceae</taxon>
        <taxon>Candidimonas</taxon>
    </lineage>
</organism>
<feature type="active site" description="Nucleophile" evidence="1">
    <location>
        <position position="39"/>
    </location>
</feature>
<evidence type="ECO:0000259" key="2">
    <source>
        <dbReference type="PROSITE" id="PS51635"/>
    </source>
</evidence>
<keyword evidence="1" id="KW-0442">Lipid degradation</keyword>
<protein>
    <submittedName>
        <fullName evidence="3">Patatin-like phospholipase family protein</fullName>
    </submittedName>
</protein>
<comment type="caution">
    <text evidence="1">Lacks conserved residue(s) required for the propagation of feature annotation.</text>
</comment>